<accession>A0A8X6JAP1</accession>
<evidence type="ECO:0000313" key="2">
    <source>
        <dbReference type="Proteomes" id="UP000886998"/>
    </source>
</evidence>
<reference evidence="1" key="1">
    <citation type="submission" date="2020-08" db="EMBL/GenBank/DDBJ databases">
        <title>Multicomponent nature underlies the extraordinary mechanical properties of spider dragline silk.</title>
        <authorList>
            <person name="Kono N."/>
            <person name="Nakamura H."/>
            <person name="Mori M."/>
            <person name="Yoshida Y."/>
            <person name="Ohtoshi R."/>
            <person name="Malay A.D."/>
            <person name="Moran D.A.P."/>
            <person name="Tomita M."/>
            <person name="Numata K."/>
            <person name="Arakawa K."/>
        </authorList>
    </citation>
    <scope>NUCLEOTIDE SEQUENCE</scope>
</reference>
<sequence>MSLASSFSLVKSCSAAAPGPLGGSRRGCLGREVYVINGELRESVLVAVTSVRCFLAPLASSDSVFPAFLLTITLNGSLVWRGVPRHQFFLVGKFRIGRPVLASLVSDLNRASSRTSPRFRRAADCSSVWLKGKWELQPRSSVAESTAEHSSRICWLFNWVIGAFILESQALWNSRYPQYRNQYWCLKYPYS</sequence>
<keyword evidence="2" id="KW-1185">Reference proteome</keyword>
<gene>
    <name evidence="1" type="ORF">TNIN_331531</name>
</gene>
<evidence type="ECO:0000313" key="1">
    <source>
        <dbReference type="EMBL" id="GFS52730.1"/>
    </source>
</evidence>
<protein>
    <submittedName>
        <fullName evidence="1">Uncharacterized protein</fullName>
    </submittedName>
</protein>
<comment type="caution">
    <text evidence="1">The sequence shown here is derived from an EMBL/GenBank/DDBJ whole genome shotgun (WGS) entry which is preliminary data.</text>
</comment>
<name>A0A8X6JAP1_9ARAC</name>
<organism evidence="1 2">
    <name type="scientific">Trichonephila inaurata madagascariensis</name>
    <dbReference type="NCBI Taxonomy" id="2747483"/>
    <lineage>
        <taxon>Eukaryota</taxon>
        <taxon>Metazoa</taxon>
        <taxon>Ecdysozoa</taxon>
        <taxon>Arthropoda</taxon>
        <taxon>Chelicerata</taxon>
        <taxon>Arachnida</taxon>
        <taxon>Araneae</taxon>
        <taxon>Araneomorphae</taxon>
        <taxon>Entelegynae</taxon>
        <taxon>Araneoidea</taxon>
        <taxon>Nephilidae</taxon>
        <taxon>Trichonephila</taxon>
        <taxon>Trichonephila inaurata</taxon>
    </lineage>
</organism>
<dbReference type="AlphaFoldDB" id="A0A8X6JAP1"/>
<proteinExistence type="predicted"/>
<dbReference type="EMBL" id="BMAV01026716">
    <property type="protein sequence ID" value="GFS52730.1"/>
    <property type="molecule type" value="Genomic_DNA"/>
</dbReference>
<dbReference type="Proteomes" id="UP000886998">
    <property type="component" value="Unassembled WGS sequence"/>
</dbReference>